<evidence type="ECO:0000259" key="10">
    <source>
        <dbReference type="PROSITE" id="PS50089"/>
    </source>
</evidence>
<evidence type="ECO:0000256" key="3">
    <source>
        <dbReference type="ARBA" id="ARBA00022679"/>
    </source>
</evidence>
<evidence type="ECO:0000256" key="1">
    <source>
        <dbReference type="ARBA" id="ARBA00000900"/>
    </source>
</evidence>
<organism evidence="11 12">
    <name type="scientific">Kalanchoe fedtschenkoi</name>
    <name type="common">Lavender scallops</name>
    <name type="synonym">South American air plant</name>
    <dbReference type="NCBI Taxonomy" id="63787"/>
    <lineage>
        <taxon>Eukaryota</taxon>
        <taxon>Viridiplantae</taxon>
        <taxon>Streptophyta</taxon>
        <taxon>Embryophyta</taxon>
        <taxon>Tracheophyta</taxon>
        <taxon>Spermatophyta</taxon>
        <taxon>Magnoliopsida</taxon>
        <taxon>eudicotyledons</taxon>
        <taxon>Gunneridae</taxon>
        <taxon>Pentapetalae</taxon>
        <taxon>Saxifragales</taxon>
        <taxon>Crassulaceae</taxon>
        <taxon>Kalanchoe</taxon>
    </lineage>
</organism>
<dbReference type="OMA" id="YHNSRIA"/>
<proteinExistence type="predicted"/>
<evidence type="ECO:0000313" key="11">
    <source>
        <dbReference type="EnsemblPlants" id="Kaladp0001s0194.1.v1.1"/>
    </source>
</evidence>
<evidence type="ECO:0000256" key="6">
    <source>
        <dbReference type="ARBA" id="ARBA00022786"/>
    </source>
</evidence>
<evidence type="ECO:0000256" key="9">
    <source>
        <dbReference type="SAM" id="MobiDB-lite"/>
    </source>
</evidence>
<dbReference type="Gene3D" id="3.30.40.10">
    <property type="entry name" value="Zinc/RING finger domain, C3HC4 (zinc finger)"/>
    <property type="match status" value="1"/>
</dbReference>
<dbReference type="SUPFAM" id="SSF57850">
    <property type="entry name" value="RING/U-box"/>
    <property type="match status" value="1"/>
</dbReference>
<dbReference type="Gramene" id="Kaladp0001s0194.1.v1.1">
    <property type="protein sequence ID" value="Kaladp0001s0194.1.v1.1"/>
    <property type="gene ID" value="Kaladp0001s0194.v1.1"/>
</dbReference>
<dbReference type="PANTHER" id="PTHR22937:SF136">
    <property type="entry name" value="RING-TYPE E3 UBIQUITIN TRANSFERASE"/>
    <property type="match status" value="1"/>
</dbReference>
<protein>
    <recommendedName>
        <fullName evidence="2">RING-type E3 ubiquitin transferase</fullName>
        <ecNumber evidence="2">2.3.2.27</ecNumber>
    </recommendedName>
</protein>
<feature type="compositionally biased region" description="Polar residues" evidence="9">
    <location>
        <begin position="35"/>
        <end position="70"/>
    </location>
</feature>
<accession>A0A7N0SV54</accession>
<dbReference type="Pfam" id="PF13639">
    <property type="entry name" value="zf-RING_2"/>
    <property type="match status" value="1"/>
</dbReference>
<dbReference type="AlphaFoldDB" id="A0A7N0SV54"/>
<feature type="compositionally biased region" description="Polar residues" evidence="9">
    <location>
        <begin position="132"/>
        <end position="160"/>
    </location>
</feature>
<feature type="compositionally biased region" description="Basic and acidic residues" evidence="9">
    <location>
        <begin position="1"/>
        <end position="10"/>
    </location>
</feature>
<feature type="compositionally biased region" description="Polar residues" evidence="9">
    <location>
        <begin position="242"/>
        <end position="283"/>
    </location>
</feature>
<keyword evidence="7" id="KW-0862">Zinc</keyword>
<evidence type="ECO:0000256" key="7">
    <source>
        <dbReference type="ARBA" id="ARBA00022833"/>
    </source>
</evidence>
<keyword evidence="3" id="KW-0808">Transferase</keyword>
<reference evidence="11" key="1">
    <citation type="submission" date="2021-01" db="UniProtKB">
        <authorList>
            <consortium name="EnsemblPlants"/>
        </authorList>
    </citation>
    <scope>IDENTIFICATION</scope>
</reference>
<sequence>MDEYSGRRGVDGLAAPKRASSIVARDLSRDRDRNSQSCNRIGSSSRLNPARSTQNVGSDKTKISKSSSRWSAHGKEVAGNSSKVVPRVTNPVKPLRSLRNKAPLSSETDSSASRGDVRQAEVANLIPASEGANRQSLLDQKGSESAQSTLKELRSTSVGPNTRPVKRTFLKKPASAADSNRAGSSESVPRLLRQNASATRPGSRSLRGSSAPNPVPSDSASLSRKQTLKKRSSEGESSSSSRAKQLTIAESTQTPSSRIGISVSDTRQARTSQTSLRDNNFSASVRSRRLLDTSAARLPPQTSRRELQQMPRLQNSLSSIGYPHRPHSFSSLSTTESSHRRNLTSPSGAASARNLINREGFRHYHNSRIAEVLLALGRIEQDDEMSFEQLLALESNLILGGLSFHDQHRDMRLDIDDMSYEELLALEERMGSVSTALSEEALAKCVHRSVYKPESSEPSFSDDSECQDDTRCSICQEEYVIGDEMGRLHCKHMYHVDCIDQWLRQKNWCPICKSSAASSSSS</sequence>
<feature type="region of interest" description="Disordered" evidence="9">
    <location>
        <begin position="1"/>
        <end position="283"/>
    </location>
</feature>
<dbReference type="EnsemblPlants" id="Kaladp0001s0194.1.v1.1">
    <property type="protein sequence ID" value="Kaladp0001s0194.1.v1.1"/>
    <property type="gene ID" value="Kaladp0001s0194.v1.1"/>
</dbReference>
<dbReference type="SMART" id="SM00184">
    <property type="entry name" value="RING"/>
    <property type="match status" value="1"/>
</dbReference>
<dbReference type="InterPro" id="IPR001841">
    <property type="entry name" value="Znf_RING"/>
</dbReference>
<evidence type="ECO:0000256" key="2">
    <source>
        <dbReference type="ARBA" id="ARBA00012483"/>
    </source>
</evidence>
<evidence type="ECO:0000256" key="5">
    <source>
        <dbReference type="ARBA" id="ARBA00022771"/>
    </source>
</evidence>
<evidence type="ECO:0000313" key="12">
    <source>
        <dbReference type="Proteomes" id="UP000594263"/>
    </source>
</evidence>
<keyword evidence="4" id="KW-0479">Metal-binding</keyword>
<keyword evidence="6" id="KW-0833">Ubl conjugation pathway</keyword>
<dbReference type="PROSITE" id="PS50089">
    <property type="entry name" value="ZF_RING_2"/>
    <property type="match status" value="1"/>
</dbReference>
<feature type="region of interest" description="Disordered" evidence="9">
    <location>
        <begin position="318"/>
        <end position="350"/>
    </location>
</feature>
<feature type="domain" description="RING-type" evidence="10">
    <location>
        <begin position="472"/>
        <end position="513"/>
    </location>
</feature>
<name>A0A7N0SV54_KALFE</name>
<keyword evidence="12" id="KW-1185">Reference proteome</keyword>
<feature type="compositionally biased region" description="Polar residues" evidence="9">
    <location>
        <begin position="103"/>
        <end position="113"/>
    </location>
</feature>
<dbReference type="Proteomes" id="UP000594263">
    <property type="component" value="Unplaced"/>
</dbReference>
<dbReference type="InterPro" id="IPR013083">
    <property type="entry name" value="Znf_RING/FYVE/PHD"/>
</dbReference>
<comment type="catalytic activity">
    <reaction evidence="1">
        <text>S-ubiquitinyl-[E2 ubiquitin-conjugating enzyme]-L-cysteine + [acceptor protein]-L-lysine = [E2 ubiquitin-conjugating enzyme]-L-cysteine + N(6)-ubiquitinyl-[acceptor protein]-L-lysine.</text>
        <dbReference type="EC" id="2.3.2.27"/>
    </reaction>
</comment>
<dbReference type="GO" id="GO:0061630">
    <property type="term" value="F:ubiquitin protein ligase activity"/>
    <property type="evidence" value="ECO:0007669"/>
    <property type="project" value="UniProtKB-EC"/>
</dbReference>
<dbReference type="GO" id="GO:0008270">
    <property type="term" value="F:zinc ion binding"/>
    <property type="evidence" value="ECO:0007669"/>
    <property type="project" value="UniProtKB-KW"/>
</dbReference>
<evidence type="ECO:0000256" key="4">
    <source>
        <dbReference type="ARBA" id="ARBA00022723"/>
    </source>
</evidence>
<feature type="compositionally biased region" description="Polar residues" evidence="9">
    <location>
        <begin position="177"/>
        <end position="187"/>
    </location>
</feature>
<evidence type="ECO:0000256" key="8">
    <source>
        <dbReference type="PROSITE-ProRule" id="PRU00175"/>
    </source>
</evidence>
<keyword evidence="5 8" id="KW-0863">Zinc-finger</keyword>
<dbReference type="EC" id="2.3.2.27" evidence="2"/>
<dbReference type="PANTHER" id="PTHR22937">
    <property type="entry name" value="E3 UBIQUITIN-PROTEIN LIGASE RNF165"/>
    <property type="match status" value="1"/>
</dbReference>
<dbReference type="InterPro" id="IPR045191">
    <property type="entry name" value="MBR1/2-like"/>
</dbReference>
<dbReference type="FunFam" id="3.30.40.10:FF:000504">
    <property type="entry name" value="E3 ubiquitin-protein ligase arkadia"/>
    <property type="match status" value="1"/>
</dbReference>
<feature type="compositionally biased region" description="Polar residues" evidence="9">
    <location>
        <begin position="194"/>
        <end position="225"/>
    </location>
</feature>